<gene>
    <name evidence="2" type="ORF">L596_005543</name>
</gene>
<accession>A0A4U8UZF0</accession>
<feature type="transmembrane region" description="Helical" evidence="1">
    <location>
        <begin position="35"/>
        <end position="56"/>
    </location>
</feature>
<keyword evidence="1" id="KW-0812">Transmembrane</keyword>
<organism evidence="2 3">
    <name type="scientific">Steinernema carpocapsae</name>
    <name type="common">Entomopathogenic nematode</name>
    <dbReference type="NCBI Taxonomy" id="34508"/>
    <lineage>
        <taxon>Eukaryota</taxon>
        <taxon>Metazoa</taxon>
        <taxon>Ecdysozoa</taxon>
        <taxon>Nematoda</taxon>
        <taxon>Chromadorea</taxon>
        <taxon>Rhabditida</taxon>
        <taxon>Tylenchina</taxon>
        <taxon>Panagrolaimomorpha</taxon>
        <taxon>Strongyloidoidea</taxon>
        <taxon>Steinernematidae</taxon>
        <taxon>Steinernema</taxon>
    </lineage>
</organism>
<name>A0A4U8UZF0_STECR</name>
<keyword evidence="1" id="KW-1133">Transmembrane helix</keyword>
<dbReference type="EMBL" id="AZBU02000001">
    <property type="protein sequence ID" value="TMS38921.1"/>
    <property type="molecule type" value="Genomic_DNA"/>
</dbReference>
<evidence type="ECO:0000313" key="3">
    <source>
        <dbReference type="Proteomes" id="UP000298663"/>
    </source>
</evidence>
<dbReference type="EMBL" id="CM016762">
    <property type="protein sequence ID" value="TMS38921.1"/>
    <property type="molecule type" value="Genomic_DNA"/>
</dbReference>
<reference evidence="2 3" key="2">
    <citation type="journal article" date="2019" name="G3 (Bethesda)">
        <title>Hybrid Assembly of the Genome of the Entomopathogenic Nematode Steinernema carpocapsae Identifies the X-Chromosome.</title>
        <authorList>
            <person name="Serra L."/>
            <person name="Macchietto M."/>
            <person name="Macias-Munoz A."/>
            <person name="McGill C.J."/>
            <person name="Rodriguez I.M."/>
            <person name="Rodriguez B."/>
            <person name="Murad R."/>
            <person name="Mortazavi A."/>
        </authorList>
    </citation>
    <scope>NUCLEOTIDE SEQUENCE [LARGE SCALE GENOMIC DNA]</scope>
    <source>
        <strain evidence="2 3">ALL</strain>
    </source>
</reference>
<dbReference type="OrthoDB" id="6428749at2759"/>
<dbReference type="AlphaFoldDB" id="A0A4U8UZF0"/>
<keyword evidence="1" id="KW-0472">Membrane</keyword>
<proteinExistence type="predicted"/>
<protein>
    <submittedName>
        <fullName evidence="2">Uncharacterized protein</fullName>
    </submittedName>
</protein>
<sequence>MRILQMLQNALQNASYGASSPQNLNLEFRKRACHLASLGFTLFFAHHISVCYYCFADKSCPTFMFYFIFSLLLTPEYSKVLGSGDARLPTRRWSLGTTKPEGSDCELAEKLDEATANEIVSYDFNTLRGKLQDGSITAEQALQAYWRKAFKATKTSTASSTLSSRLTTTLWNLTGNT</sequence>
<comment type="caution">
    <text evidence="2">The sequence shown here is derived from an EMBL/GenBank/DDBJ whole genome shotgun (WGS) entry which is preliminary data.</text>
</comment>
<evidence type="ECO:0000313" key="2">
    <source>
        <dbReference type="EMBL" id="TMS38921.1"/>
    </source>
</evidence>
<reference evidence="2 3" key="1">
    <citation type="journal article" date="2015" name="Genome Biol.">
        <title>Comparative genomics of Steinernema reveals deeply conserved gene regulatory networks.</title>
        <authorList>
            <person name="Dillman A.R."/>
            <person name="Macchietto M."/>
            <person name="Porter C.F."/>
            <person name="Rogers A."/>
            <person name="Williams B."/>
            <person name="Antoshechkin I."/>
            <person name="Lee M.M."/>
            <person name="Goodwin Z."/>
            <person name="Lu X."/>
            <person name="Lewis E.E."/>
            <person name="Goodrich-Blair H."/>
            <person name="Stock S.P."/>
            <person name="Adams B.J."/>
            <person name="Sternberg P.W."/>
            <person name="Mortazavi A."/>
        </authorList>
    </citation>
    <scope>NUCLEOTIDE SEQUENCE [LARGE SCALE GENOMIC DNA]</scope>
    <source>
        <strain evidence="2 3">ALL</strain>
    </source>
</reference>
<dbReference type="Proteomes" id="UP000298663">
    <property type="component" value="Chromosome X"/>
</dbReference>
<evidence type="ECO:0000256" key="1">
    <source>
        <dbReference type="SAM" id="Phobius"/>
    </source>
</evidence>
<keyword evidence="3" id="KW-1185">Reference proteome</keyword>